<comment type="caution">
    <text evidence="4">The sequence shown here is derived from an EMBL/GenBank/DDBJ whole genome shotgun (WGS) entry which is preliminary data.</text>
</comment>
<sequence length="186" mass="21556">MVILKTINTRKSCGCFHIVRSIICKKIIDQQDLTQCLIESLVELKSRSSFIDLNTKVDALDKPEIINTSVKCQHIFKNYIYVSNDIQNNFIQIVRTATINVQLVFSRFKICDSKLNILNIHVLFLGSTHDNHKWKNSNDLLVVQELHECNLNDNYLLGGFRYPLRQWLLTPILNPVSAAKIHYNKE</sequence>
<dbReference type="InterPro" id="IPR027806">
    <property type="entry name" value="HARBI1_dom"/>
</dbReference>
<protein>
    <recommendedName>
        <fullName evidence="3">DDE Tnp4 domain-containing protein</fullName>
    </recommendedName>
</protein>
<evidence type="ECO:0000256" key="2">
    <source>
        <dbReference type="ARBA" id="ARBA00022723"/>
    </source>
</evidence>
<feature type="domain" description="DDE Tnp4" evidence="3">
    <location>
        <begin position="110"/>
        <end position="185"/>
    </location>
</feature>
<evidence type="ECO:0000256" key="1">
    <source>
        <dbReference type="ARBA" id="ARBA00001968"/>
    </source>
</evidence>
<dbReference type="Pfam" id="PF13359">
    <property type="entry name" value="DDE_Tnp_4"/>
    <property type="match status" value="1"/>
</dbReference>
<dbReference type="AlphaFoldDB" id="A0A6G0TAB0"/>
<evidence type="ECO:0000313" key="4">
    <source>
        <dbReference type="EMBL" id="KAE9528622.1"/>
    </source>
</evidence>
<name>A0A6G0TAB0_APHGL</name>
<keyword evidence="2" id="KW-0479">Metal-binding</keyword>
<evidence type="ECO:0000313" key="5">
    <source>
        <dbReference type="Proteomes" id="UP000475862"/>
    </source>
</evidence>
<comment type="cofactor">
    <cofactor evidence="1">
        <name>a divalent metal cation</name>
        <dbReference type="ChEBI" id="CHEBI:60240"/>
    </cofactor>
</comment>
<organism evidence="4 5">
    <name type="scientific">Aphis glycines</name>
    <name type="common">Soybean aphid</name>
    <dbReference type="NCBI Taxonomy" id="307491"/>
    <lineage>
        <taxon>Eukaryota</taxon>
        <taxon>Metazoa</taxon>
        <taxon>Ecdysozoa</taxon>
        <taxon>Arthropoda</taxon>
        <taxon>Hexapoda</taxon>
        <taxon>Insecta</taxon>
        <taxon>Pterygota</taxon>
        <taxon>Neoptera</taxon>
        <taxon>Paraneoptera</taxon>
        <taxon>Hemiptera</taxon>
        <taxon>Sternorrhyncha</taxon>
        <taxon>Aphidomorpha</taxon>
        <taxon>Aphidoidea</taxon>
        <taxon>Aphididae</taxon>
        <taxon>Aphidini</taxon>
        <taxon>Aphis</taxon>
        <taxon>Aphis</taxon>
    </lineage>
</organism>
<gene>
    <name evidence="4" type="ORF">AGLY_012197</name>
</gene>
<dbReference type="OrthoDB" id="7434799at2759"/>
<evidence type="ECO:0000259" key="3">
    <source>
        <dbReference type="Pfam" id="PF13359"/>
    </source>
</evidence>
<dbReference type="Proteomes" id="UP000475862">
    <property type="component" value="Unassembled WGS sequence"/>
</dbReference>
<keyword evidence="5" id="KW-1185">Reference proteome</keyword>
<dbReference type="EMBL" id="VYZN01000048">
    <property type="protein sequence ID" value="KAE9528622.1"/>
    <property type="molecule type" value="Genomic_DNA"/>
</dbReference>
<proteinExistence type="predicted"/>
<reference evidence="4 5" key="1">
    <citation type="submission" date="2019-08" db="EMBL/GenBank/DDBJ databases">
        <title>The genome of the soybean aphid Biotype 1, its phylome, world population structure and adaptation to the North American continent.</title>
        <authorList>
            <person name="Giordano R."/>
            <person name="Donthu R.K."/>
            <person name="Hernandez A.G."/>
            <person name="Wright C.L."/>
            <person name="Zimin A.V."/>
        </authorList>
    </citation>
    <scope>NUCLEOTIDE SEQUENCE [LARGE SCALE GENOMIC DNA]</scope>
    <source>
        <tissue evidence="4">Whole aphids</tissue>
    </source>
</reference>
<dbReference type="GO" id="GO:0046872">
    <property type="term" value="F:metal ion binding"/>
    <property type="evidence" value="ECO:0007669"/>
    <property type="project" value="UniProtKB-KW"/>
</dbReference>
<accession>A0A6G0TAB0</accession>